<keyword evidence="1" id="KW-1133">Transmembrane helix</keyword>
<evidence type="ECO:0000256" key="1">
    <source>
        <dbReference type="SAM" id="Phobius"/>
    </source>
</evidence>
<protein>
    <submittedName>
        <fullName evidence="2">Uncharacterized protein</fullName>
    </submittedName>
</protein>
<dbReference type="EMBL" id="LN999010">
    <property type="protein sequence ID" value="CUX77465.1"/>
    <property type="molecule type" value="Genomic_DNA"/>
</dbReference>
<organism evidence="2 3">
    <name type="scientific">Thermococcus chitonophagus</name>
    <dbReference type="NCBI Taxonomy" id="54262"/>
    <lineage>
        <taxon>Archaea</taxon>
        <taxon>Methanobacteriati</taxon>
        <taxon>Methanobacteriota</taxon>
        <taxon>Thermococci</taxon>
        <taxon>Thermococcales</taxon>
        <taxon>Thermococcaceae</taxon>
        <taxon>Thermococcus</taxon>
    </lineage>
</organism>
<proteinExistence type="predicted"/>
<sequence length="52" mass="5834">MTMRAGEISWVFNPLRTWLGERGSSYDDYVGNGTIIVLLLLILIIIGLIILL</sequence>
<dbReference type="RefSeq" id="WP_157092400.1">
    <property type="nucleotide sequence ID" value="NZ_CP015193.1"/>
</dbReference>
<feature type="transmembrane region" description="Helical" evidence="1">
    <location>
        <begin position="29"/>
        <end position="51"/>
    </location>
</feature>
<reference evidence="3" key="1">
    <citation type="submission" date="2016-01" db="EMBL/GenBank/DDBJ databases">
        <authorList>
            <person name="Vorgias C.E."/>
        </authorList>
    </citation>
    <scope>NUCLEOTIDE SEQUENCE [LARGE SCALE GENOMIC DNA]</scope>
</reference>
<dbReference type="Proteomes" id="UP000093069">
    <property type="component" value="Chromosome I"/>
</dbReference>
<name>A0A160VRC4_9EURY</name>
<keyword evidence="1" id="KW-0472">Membrane</keyword>
<dbReference type="AlphaFoldDB" id="A0A160VRC4"/>
<keyword evidence="1" id="KW-0812">Transmembrane</keyword>
<dbReference type="STRING" id="54262.CHITON_0686"/>
<dbReference type="GeneID" id="43458191"/>
<accession>A0A160VRC4</accession>
<evidence type="ECO:0000313" key="3">
    <source>
        <dbReference type="Proteomes" id="UP000093069"/>
    </source>
</evidence>
<evidence type="ECO:0000313" key="2">
    <source>
        <dbReference type="EMBL" id="CUX77465.1"/>
    </source>
</evidence>
<dbReference type="KEGG" id="tch:CHITON_0686"/>
<gene>
    <name evidence="2" type="ORF">CHITON_0686</name>
</gene>